<name>A0A4Q5LC20_9BACT</name>
<accession>A0A4Q5LC20</accession>
<proteinExistence type="predicted"/>
<gene>
    <name evidence="1" type="ORF">EWM57_17240</name>
</gene>
<dbReference type="EMBL" id="SEWE01000046">
    <property type="protein sequence ID" value="RYU77692.1"/>
    <property type="molecule type" value="Genomic_DNA"/>
</dbReference>
<dbReference type="InterPro" id="IPR005560">
    <property type="entry name" value="Csp_YhjQ"/>
</dbReference>
<dbReference type="Pfam" id="PF03860">
    <property type="entry name" value="Csp"/>
    <property type="match status" value="1"/>
</dbReference>
<dbReference type="OrthoDB" id="5396211at2"/>
<organism evidence="1 2">
    <name type="scientific">Hymenobacter persicinus</name>
    <dbReference type="NCBI Taxonomy" id="2025506"/>
    <lineage>
        <taxon>Bacteria</taxon>
        <taxon>Pseudomonadati</taxon>
        <taxon>Bacteroidota</taxon>
        <taxon>Cytophagia</taxon>
        <taxon>Cytophagales</taxon>
        <taxon>Hymenobacteraceae</taxon>
        <taxon>Hymenobacter</taxon>
    </lineage>
</organism>
<sequence length="92" mass="10254">MLQRHIGLATARFLARYSEQGQHLLRECAEICRACGDECEKPAALLEIMQAPGLILSPLRGHQPLALSVMNQQPNHPRLPNFSCHANSQIQN</sequence>
<reference evidence="1 2" key="1">
    <citation type="submission" date="2019-02" db="EMBL/GenBank/DDBJ databases">
        <title>Bacterial novel species isolated from soil.</title>
        <authorList>
            <person name="Jung H.-Y."/>
        </authorList>
    </citation>
    <scope>NUCLEOTIDE SEQUENCE [LARGE SCALE GENOMIC DNA]</scope>
    <source>
        <strain evidence="1 2">1-3-3-3</strain>
    </source>
</reference>
<comment type="caution">
    <text evidence="1">The sequence shown here is derived from an EMBL/GenBank/DDBJ whole genome shotgun (WGS) entry which is preliminary data.</text>
</comment>
<dbReference type="Gene3D" id="1.20.1270.360">
    <property type="match status" value="1"/>
</dbReference>
<dbReference type="RefSeq" id="WP_129922421.1">
    <property type="nucleotide sequence ID" value="NZ_SEWE01000046.1"/>
</dbReference>
<keyword evidence="2" id="KW-1185">Reference proteome</keyword>
<evidence type="ECO:0000313" key="1">
    <source>
        <dbReference type="EMBL" id="RYU77692.1"/>
    </source>
</evidence>
<dbReference type="AlphaFoldDB" id="A0A4Q5LC20"/>
<protein>
    <submittedName>
        <fullName evidence="1">Four-helix bundle copper-binding protein</fullName>
    </submittedName>
</protein>
<dbReference type="Proteomes" id="UP000294155">
    <property type="component" value="Unassembled WGS sequence"/>
</dbReference>
<evidence type="ECO:0000313" key="2">
    <source>
        <dbReference type="Proteomes" id="UP000294155"/>
    </source>
</evidence>